<dbReference type="GO" id="GO:0009254">
    <property type="term" value="P:peptidoglycan turnover"/>
    <property type="evidence" value="ECO:0007669"/>
    <property type="project" value="InterPro"/>
</dbReference>
<accession>A0AA49JHS3</accession>
<dbReference type="SUPFAM" id="SSF53067">
    <property type="entry name" value="Actin-like ATPase domain"/>
    <property type="match status" value="1"/>
</dbReference>
<protein>
    <submittedName>
        <fullName evidence="1">Anhydro-N-acetylmuramic acid kinase</fullName>
        <ecNumber evidence="1">2.7.1.170</ecNumber>
    </submittedName>
</protein>
<dbReference type="GO" id="GO:0006040">
    <property type="term" value="P:amino sugar metabolic process"/>
    <property type="evidence" value="ECO:0007669"/>
    <property type="project" value="InterPro"/>
</dbReference>
<dbReference type="PANTHER" id="PTHR30605:SF0">
    <property type="entry name" value="ANHYDRO-N-ACETYLMURAMIC ACID KINASE"/>
    <property type="match status" value="1"/>
</dbReference>
<dbReference type="EMBL" id="CP120682">
    <property type="protein sequence ID" value="WKN39549.1"/>
    <property type="molecule type" value="Genomic_DNA"/>
</dbReference>
<dbReference type="Pfam" id="PF03702">
    <property type="entry name" value="AnmK"/>
    <property type="match status" value="1"/>
</dbReference>
<dbReference type="GO" id="GO:0016773">
    <property type="term" value="F:phosphotransferase activity, alcohol group as acceptor"/>
    <property type="evidence" value="ECO:0007669"/>
    <property type="project" value="InterPro"/>
</dbReference>
<keyword evidence="1" id="KW-0808">Transferase</keyword>
<dbReference type="Gene3D" id="3.30.420.40">
    <property type="match status" value="2"/>
</dbReference>
<dbReference type="NCBIfam" id="NF007144">
    <property type="entry name" value="PRK09585.2-3"/>
    <property type="match status" value="1"/>
</dbReference>
<reference evidence="1" key="2">
    <citation type="journal article" date="2024" name="Antonie Van Leeuwenhoek">
        <title>Roseihalotalea indica gen. nov., sp. nov., a halophilic Bacteroidetes from mesopelagic Southwest Indian Ocean with higher carbohydrate metabolic potential.</title>
        <authorList>
            <person name="Chen B."/>
            <person name="Zhang M."/>
            <person name="Lin D."/>
            <person name="Ye J."/>
            <person name="Tang K."/>
        </authorList>
    </citation>
    <scope>NUCLEOTIDE SEQUENCE</scope>
    <source>
        <strain evidence="1">TK19036</strain>
    </source>
</reference>
<reference evidence="1" key="1">
    <citation type="journal article" date="2023" name="Comput. Struct. Biotechnol. J.">
        <title>Discovery of a novel marine Bacteroidetes with a rich repertoire of carbohydrate-active enzymes.</title>
        <authorList>
            <person name="Chen B."/>
            <person name="Liu G."/>
            <person name="Chen Q."/>
            <person name="Wang H."/>
            <person name="Liu L."/>
            <person name="Tang K."/>
        </authorList>
    </citation>
    <scope>NUCLEOTIDE SEQUENCE</scope>
    <source>
        <strain evidence="1">TK19036</strain>
    </source>
</reference>
<name>A0AA49JHS3_9BACT</name>
<dbReference type="GO" id="GO:0016301">
    <property type="term" value="F:kinase activity"/>
    <property type="evidence" value="ECO:0007669"/>
    <property type="project" value="UniProtKB-KW"/>
</dbReference>
<gene>
    <name evidence="1" type="ORF">K4G66_12690</name>
</gene>
<dbReference type="InterPro" id="IPR043129">
    <property type="entry name" value="ATPase_NBD"/>
</dbReference>
<proteinExistence type="predicted"/>
<keyword evidence="1" id="KW-0418">Kinase</keyword>
<organism evidence="1">
    <name type="scientific">Roseihalotalea indica</name>
    <dbReference type="NCBI Taxonomy" id="2867963"/>
    <lineage>
        <taxon>Bacteria</taxon>
        <taxon>Pseudomonadati</taxon>
        <taxon>Bacteroidota</taxon>
        <taxon>Cytophagia</taxon>
        <taxon>Cytophagales</taxon>
        <taxon>Catalimonadaceae</taxon>
        <taxon>Roseihalotalea</taxon>
    </lineage>
</organism>
<dbReference type="AlphaFoldDB" id="A0AA49JHS3"/>
<evidence type="ECO:0000313" key="1">
    <source>
        <dbReference type="EMBL" id="WKN39549.1"/>
    </source>
</evidence>
<dbReference type="InterPro" id="IPR005338">
    <property type="entry name" value="Anhydro_N_Ac-Mur_kinase"/>
</dbReference>
<sequence>MNRAQYQVIGLMSGTSLDGLDMAYCEFAVENGSWQFSMPVAETKEYDDAWLQRLKHITEVSGEELIITDQELGQWMGEAVREFIETHQLKPSFIASHGHTVFHQPERGITYQMGNPFALQAASQQTVIGQFRNFDVVIGGQGAPLVPIGDQLLFGDYDVCLNLGGIANLSTPWKGERIAYDIGTSNMVMNYFAQQAGQPYDRDAQLARQGTPHQVLLNKLNALHYYQQPFPKSLGYEWVYKEIIRPIEQEGLSVPDAAATALHHAAYQIAETLRFFAEQPSAAEKCKVLVTGGGAFNPYLMECIQQYGSSKVELVVPDKKIIAFKEALVFALLGVLRARNEINCLRSVTGAQYDHSAGVVYGIL</sequence>
<dbReference type="GO" id="GO:0005524">
    <property type="term" value="F:ATP binding"/>
    <property type="evidence" value="ECO:0007669"/>
    <property type="project" value="InterPro"/>
</dbReference>
<dbReference type="PANTHER" id="PTHR30605">
    <property type="entry name" value="ANHYDRO-N-ACETYLMURAMIC ACID KINASE"/>
    <property type="match status" value="1"/>
</dbReference>
<dbReference type="EC" id="2.7.1.170" evidence="1"/>